<accession>A0ABT6AV94</accession>
<protein>
    <submittedName>
        <fullName evidence="1">Uncharacterized protein</fullName>
    </submittedName>
</protein>
<reference evidence="1 2" key="1">
    <citation type="submission" date="2023-03" db="EMBL/GenBank/DDBJ databases">
        <title>Draft assemblies of triclosan tolerant bacteria isolated from returned activated sludge.</title>
        <authorList>
            <person name="Van Hamelsveld S."/>
        </authorList>
    </citation>
    <scope>NUCLEOTIDE SEQUENCE [LARGE SCALE GENOMIC DNA]</scope>
    <source>
        <strain evidence="1 2">GW210010_S58</strain>
    </source>
</reference>
<sequence>MQGQTSRISQISTFHVSSFHLYDVSAFPLVTSRSEAMPPGYASRWCDEMTSLVGQDRPFVLIHGPHAAEETHEDRKRRAIWLKQHKTLLGQLCRTLIHIEPDPDRRAAMQAQAAMAVKAFGVPVAMAATMAEALVLGNAALSAVRAHDDAGAQDDAAR</sequence>
<proteinExistence type="predicted"/>
<comment type="caution">
    <text evidence="1">The sequence shown here is derived from an EMBL/GenBank/DDBJ whole genome shotgun (WGS) entry which is preliminary data.</text>
</comment>
<name>A0ABT6AV94_9BURK</name>
<evidence type="ECO:0000313" key="1">
    <source>
        <dbReference type="EMBL" id="MDF3836543.1"/>
    </source>
</evidence>
<organism evidence="1 2">
    <name type="scientific">Cupriavidus basilensis</name>
    <dbReference type="NCBI Taxonomy" id="68895"/>
    <lineage>
        <taxon>Bacteria</taxon>
        <taxon>Pseudomonadati</taxon>
        <taxon>Pseudomonadota</taxon>
        <taxon>Betaproteobacteria</taxon>
        <taxon>Burkholderiales</taxon>
        <taxon>Burkholderiaceae</taxon>
        <taxon>Cupriavidus</taxon>
    </lineage>
</organism>
<dbReference type="Proteomes" id="UP001216674">
    <property type="component" value="Unassembled WGS sequence"/>
</dbReference>
<dbReference type="RefSeq" id="WP_017228315.1">
    <property type="nucleotide sequence ID" value="NZ_JARJLM010000445.1"/>
</dbReference>
<gene>
    <name evidence="1" type="ORF">P3W85_26840</name>
</gene>
<evidence type="ECO:0000313" key="2">
    <source>
        <dbReference type="Proteomes" id="UP001216674"/>
    </source>
</evidence>
<keyword evidence="2" id="KW-1185">Reference proteome</keyword>
<dbReference type="EMBL" id="JARJLM010000445">
    <property type="protein sequence ID" value="MDF3836543.1"/>
    <property type="molecule type" value="Genomic_DNA"/>
</dbReference>